<evidence type="ECO:0000313" key="2">
    <source>
        <dbReference type="Proteomes" id="UP000199323"/>
    </source>
</evidence>
<sequence>MTAAAVALCACCQQPVQPGQGRRIPVDQGTSASADVLLHRWLCTPVNAYGGRKRNQLVQR</sequence>
<protein>
    <submittedName>
        <fullName evidence="1">Uncharacterized protein</fullName>
    </submittedName>
</protein>
<proteinExistence type="predicted"/>
<dbReference type="RefSeq" id="WP_093714175.1">
    <property type="nucleotide sequence ID" value="NZ_FONG01000008.1"/>
</dbReference>
<dbReference type="AlphaFoldDB" id="A0A1I2G0S2"/>
<dbReference type="STRING" id="380248.SAMN05216251_108200"/>
<keyword evidence="2" id="KW-1185">Reference proteome</keyword>
<gene>
    <name evidence="1" type="ORF">SAMN05216251_108200</name>
</gene>
<evidence type="ECO:0000313" key="1">
    <source>
        <dbReference type="EMBL" id="SFF11122.1"/>
    </source>
</evidence>
<name>A0A1I2G0S2_9ACTN</name>
<dbReference type="Proteomes" id="UP000199323">
    <property type="component" value="Unassembled WGS sequence"/>
</dbReference>
<organism evidence="1 2">
    <name type="scientific">Actinacidiphila alni</name>
    <dbReference type="NCBI Taxonomy" id="380248"/>
    <lineage>
        <taxon>Bacteria</taxon>
        <taxon>Bacillati</taxon>
        <taxon>Actinomycetota</taxon>
        <taxon>Actinomycetes</taxon>
        <taxon>Kitasatosporales</taxon>
        <taxon>Streptomycetaceae</taxon>
        <taxon>Actinacidiphila</taxon>
    </lineage>
</organism>
<dbReference type="EMBL" id="FONG01000008">
    <property type="protein sequence ID" value="SFF11122.1"/>
    <property type="molecule type" value="Genomic_DNA"/>
</dbReference>
<reference evidence="1 2" key="1">
    <citation type="submission" date="2016-10" db="EMBL/GenBank/DDBJ databases">
        <authorList>
            <person name="de Groot N.N."/>
        </authorList>
    </citation>
    <scope>NUCLEOTIDE SEQUENCE [LARGE SCALE GENOMIC DNA]</scope>
    <source>
        <strain evidence="1 2">CGMCC 4.3510</strain>
    </source>
</reference>
<accession>A0A1I2G0S2</accession>